<evidence type="ECO:0000256" key="8">
    <source>
        <dbReference type="ARBA" id="ARBA00023180"/>
    </source>
</evidence>
<keyword evidence="7" id="KW-0472">Membrane</keyword>
<keyword evidence="5" id="KW-0677">Repeat</keyword>
<keyword evidence="3" id="KW-0812">Transmembrane</keyword>
<dbReference type="Pfam" id="PF00560">
    <property type="entry name" value="LRR_1"/>
    <property type="match status" value="3"/>
</dbReference>
<evidence type="ECO:0000256" key="7">
    <source>
        <dbReference type="ARBA" id="ARBA00023136"/>
    </source>
</evidence>
<dbReference type="InterPro" id="IPR032675">
    <property type="entry name" value="LRR_dom_sf"/>
</dbReference>
<evidence type="ECO:0000313" key="10">
    <source>
        <dbReference type="EMBL" id="WMV30327.1"/>
    </source>
</evidence>
<keyword evidence="8" id="KW-0325">Glycoprotein</keyword>
<evidence type="ECO:0000313" key="11">
    <source>
        <dbReference type="Proteomes" id="UP001234989"/>
    </source>
</evidence>
<keyword evidence="4" id="KW-0732">Signal</keyword>
<dbReference type="SUPFAM" id="SSF52058">
    <property type="entry name" value="L domain-like"/>
    <property type="match status" value="1"/>
</dbReference>
<accession>A0AAF0QU15</accession>
<gene>
    <name evidence="10" type="ORF">MTR67_023712</name>
</gene>
<feature type="domain" description="Leucine-rich repeat-containing N-terminal plant-type" evidence="9">
    <location>
        <begin position="103"/>
        <end position="149"/>
    </location>
</feature>
<evidence type="ECO:0000256" key="6">
    <source>
        <dbReference type="ARBA" id="ARBA00022989"/>
    </source>
</evidence>
<evidence type="ECO:0000256" key="2">
    <source>
        <dbReference type="ARBA" id="ARBA00022614"/>
    </source>
</evidence>
<keyword evidence="6" id="KW-1133">Transmembrane helix</keyword>
<dbReference type="Pfam" id="PF08263">
    <property type="entry name" value="LRRNT_2"/>
    <property type="match status" value="1"/>
</dbReference>
<comment type="subcellular location">
    <subcellularLocation>
        <location evidence="1">Membrane</location>
        <topology evidence="1">Single-pass type I membrane protein</topology>
    </subcellularLocation>
</comment>
<name>A0AAF0QU15_SOLVR</name>
<dbReference type="EMBL" id="CP133616">
    <property type="protein sequence ID" value="WMV30327.1"/>
    <property type="molecule type" value="Genomic_DNA"/>
</dbReference>
<dbReference type="AlphaFoldDB" id="A0AAF0QU15"/>
<dbReference type="InterPro" id="IPR046956">
    <property type="entry name" value="RLP23-like"/>
</dbReference>
<sequence length="313" mass="35594">MFVKERPWSQKRRASVRWGSLKQTMSCDCEFHESEPLFVKAEVPNFAGFQAWYCVIVLLLLLSEAIQRTIERIQSSAEYARPGPYVIQLASCRVRAILHPCRKDQRAALLKFKKPLTLDPSLVTCSSYSYTSSWNRRRDCCSWDGVICDEMTGHVIELNLSSSGLVGKIDSNNSLFQLSRLQRLDLSSNNFSNSHILPELRRFLSLTLLDLSDSYFSGHIPSEISHLSQLQSLHFSPSFETILRLIAHDLKLLFENLTQLRELEGAIPQCLGNINGLEVLDMHHNSLSGTLLGSALKSFNFYGNKLEEKFHNP</sequence>
<organism evidence="10 11">
    <name type="scientific">Solanum verrucosum</name>
    <dbReference type="NCBI Taxonomy" id="315347"/>
    <lineage>
        <taxon>Eukaryota</taxon>
        <taxon>Viridiplantae</taxon>
        <taxon>Streptophyta</taxon>
        <taxon>Embryophyta</taxon>
        <taxon>Tracheophyta</taxon>
        <taxon>Spermatophyta</taxon>
        <taxon>Magnoliopsida</taxon>
        <taxon>eudicotyledons</taxon>
        <taxon>Gunneridae</taxon>
        <taxon>Pentapetalae</taxon>
        <taxon>asterids</taxon>
        <taxon>lamiids</taxon>
        <taxon>Solanales</taxon>
        <taxon>Solanaceae</taxon>
        <taxon>Solanoideae</taxon>
        <taxon>Solaneae</taxon>
        <taxon>Solanum</taxon>
    </lineage>
</organism>
<dbReference type="Proteomes" id="UP001234989">
    <property type="component" value="Chromosome 5"/>
</dbReference>
<reference evidence="10" key="1">
    <citation type="submission" date="2023-08" db="EMBL/GenBank/DDBJ databases">
        <title>A de novo genome assembly of Solanum verrucosum Schlechtendal, a Mexican diploid species geographically isolated from the other diploid A-genome species in potato relatives.</title>
        <authorList>
            <person name="Hosaka K."/>
        </authorList>
    </citation>
    <scope>NUCLEOTIDE SEQUENCE</scope>
    <source>
        <tissue evidence="10">Young leaves</tissue>
    </source>
</reference>
<evidence type="ECO:0000259" key="9">
    <source>
        <dbReference type="Pfam" id="PF08263"/>
    </source>
</evidence>
<protein>
    <recommendedName>
        <fullName evidence="9">Leucine-rich repeat-containing N-terminal plant-type domain-containing protein</fullName>
    </recommendedName>
</protein>
<keyword evidence="2" id="KW-0433">Leucine-rich repeat</keyword>
<evidence type="ECO:0000256" key="3">
    <source>
        <dbReference type="ARBA" id="ARBA00022692"/>
    </source>
</evidence>
<dbReference type="GO" id="GO:0016020">
    <property type="term" value="C:membrane"/>
    <property type="evidence" value="ECO:0007669"/>
    <property type="project" value="UniProtKB-SubCell"/>
</dbReference>
<keyword evidence="11" id="KW-1185">Reference proteome</keyword>
<evidence type="ECO:0000256" key="4">
    <source>
        <dbReference type="ARBA" id="ARBA00022729"/>
    </source>
</evidence>
<dbReference type="GO" id="GO:0050832">
    <property type="term" value="P:defense response to fungus"/>
    <property type="evidence" value="ECO:0007669"/>
    <property type="project" value="UniProtKB-ARBA"/>
</dbReference>
<dbReference type="Gene3D" id="3.80.10.10">
    <property type="entry name" value="Ribonuclease Inhibitor"/>
    <property type="match status" value="3"/>
</dbReference>
<dbReference type="PANTHER" id="PTHR48061:SF12">
    <property type="entry name" value="DISEASE RESISTANCE LIKE PROTEIN"/>
    <property type="match status" value="1"/>
</dbReference>
<dbReference type="InterPro" id="IPR001611">
    <property type="entry name" value="Leu-rich_rpt"/>
</dbReference>
<dbReference type="PANTHER" id="PTHR48061">
    <property type="entry name" value="LEUCINE-RICH REPEAT RECEPTOR PROTEIN KINASE EMS1-LIKE-RELATED"/>
    <property type="match status" value="1"/>
</dbReference>
<evidence type="ECO:0000256" key="5">
    <source>
        <dbReference type="ARBA" id="ARBA00022737"/>
    </source>
</evidence>
<evidence type="ECO:0000256" key="1">
    <source>
        <dbReference type="ARBA" id="ARBA00004479"/>
    </source>
</evidence>
<dbReference type="InterPro" id="IPR013210">
    <property type="entry name" value="LRR_N_plant-typ"/>
</dbReference>
<proteinExistence type="predicted"/>